<feature type="modified residue" description="N6-(pyridoxal phosphate)lysine" evidence="3">
    <location>
        <position position="236"/>
    </location>
</feature>
<dbReference type="GO" id="GO:0019343">
    <property type="term" value="P:cysteine biosynthetic process via cystathionine"/>
    <property type="evidence" value="ECO:0007669"/>
    <property type="project" value="TreeGrafter"/>
</dbReference>
<name>A0A059KRC3_9BURK</name>
<dbReference type="CDD" id="cd00614">
    <property type="entry name" value="CGS_like"/>
    <property type="match status" value="1"/>
</dbReference>
<dbReference type="FunFam" id="3.40.640.10:FF:000046">
    <property type="entry name" value="Cystathionine gamma-lyase"/>
    <property type="match status" value="1"/>
</dbReference>
<dbReference type="PANTHER" id="PTHR11808">
    <property type="entry name" value="TRANS-SULFURATION ENZYME FAMILY MEMBER"/>
    <property type="match status" value="1"/>
</dbReference>
<evidence type="ECO:0000256" key="2">
    <source>
        <dbReference type="ARBA" id="ARBA00022898"/>
    </source>
</evidence>
<dbReference type="InterPro" id="IPR015424">
    <property type="entry name" value="PyrdxlP-dep_Trfase"/>
</dbReference>
<dbReference type="Pfam" id="PF01053">
    <property type="entry name" value="Cys_Met_Meta_PP"/>
    <property type="match status" value="1"/>
</dbReference>
<evidence type="ECO:0000256" key="4">
    <source>
        <dbReference type="RuleBase" id="RU362118"/>
    </source>
</evidence>
<dbReference type="eggNOG" id="COG0626">
    <property type="taxonomic scope" value="Bacteria"/>
</dbReference>
<evidence type="ECO:0000313" key="5">
    <source>
        <dbReference type="EMBL" id="KDB53653.1"/>
    </source>
</evidence>
<gene>
    <name evidence="5" type="ORF">X805_07350</name>
</gene>
<dbReference type="Gene3D" id="3.40.640.10">
    <property type="entry name" value="Type I PLP-dependent aspartate aminotransferase-like (Major domain)"/>
    <property type="match status" value="1"/>
</dbReference>
<dbReference type="GO" id="GO:0005737">
    <property type="term" value="C:cytoplasm"/>
    <property type="evidence" value="ECO:0007669"/>
    <property type="project" value="TreeGrafter"/>
</dbReference>
<dbReference type="PANTHER" id="PTHR11808:SF85">
    <property type="entry name" value="CYSTATHIONINE GAMMA-LYASE-RELATED"/>
    <property type="match status" value="1"/>
</dbReference>
<dbReference type="Proteomes" id="UP000026714">
    <property type="component" value="Unassembled WGS sequence"/>
</dbReference>
<dbReference type="AlphaFoldDB" id="A0A059KRC3"/>
<dbReference type="SUPFAM" id="SSF53383">
    <property type="entry name" value="PLP-dependent transferases"/>
    <property type="match status" value="1"/>
</dbReference>
<dbReference type="GO" id="GO:0030170">
    <property type="term" value="F:pyridoxal phosphate binding"/>
    <property type="evidence" value="ECO:0007669"/>
    <property type="project" value="InterPro"/>
</dbReference>
<evidence type="ECO:0000256" key="3">
    <source>
        <dbReference type="PIRSR" id="PIRSR001434-2"/>
    </source>
</evidence>
<dbReference type="InterPro" id="IPR000277">
    <property type="entry name" value="Cys/Met-Metab_PyrdxlP-dep_enz"/>
</dbReference>
<dbReference type="InterPro" id="IPR015421">
    <property type="entry name" value="PyrdxlP-dep_Trfase_major"/>
</dbReference>
<keyword evidence="6" id="KW-1185">Reference proteome</keyword>
<comment type="similarity">
    <text evidence="4">Belongs to the trans-sulfuration enzymes family.</text>
</comment>
<dbReference type="PIRSF" id="PIRSF001434">
    <property type="entry name" value="CGS"/>
    <property type="match status" value="1"/>
</dbReference>
<sequence length="431" mass="45715">MPRRSAAAPADAAAPRITAARLTGMNAPSDALATLALHAGLQIDPTTGAIAPGLCASVNHLVKPGEAAFSAEGVEDLAQLPFMYARWTNPTVRQLEQRLAALEGGEDALATASGVAAIAAVWLSLLRAGDHLIVSDVCYAGARELASRMLPDFGIEVSAVNLADPAALEAALRSNTRWVHAETPCNPLLRLTDLRALAERVHAHGARLSVDSTLATPVVSQPLALGADLVIHSLTKFINGHGDALGGAVIGPRALIAQLRARAGVHLGAALSAQAAWLILRGIDTLDVRLRRACDSAGRLARWLQTHPQVEAVVWPGLESHPQHALAQRQMPLGGAVLTFRTARPQAMARQLAARLRRVHYAFSLGHQRSLVVLLDTAAMMESSYDLHGEALADYRRWAGDGIFRLSVGLEHPDDLIADLDQALSTPLDTE</sequence>
<reference evidence="5 6" key="1">
    <citation type="journal article" date="2014" name="FEMS Microbiol. Ecol.">
        <title>Sphaerotilus natans encrusted with nanoball-shaped Fe(III) oxide minerals formed by nitrate-reducing mixotrophic Fe(II) oxidation.</title>
        <authorList>
            <person name="Park S."/>
            <person name="Kim D.H."/>
            <person name="Lee J.H."/>
            <person name="Hur H.G."/>
        </authorList>
    </citation>
    <scope>NUCLEOTIDE SEQUENCE [LARGE SCALE GENOMIC DNA]</scope>
    <source>
        <strain evidence="5 6">DSM 6575</strain>
    </source>
</reference>
<dbReference type="STRING" id="34103.SAMN05421778_10962"/>
<dbReference type="InterPro" id="IPR015422">
    <property type="entry name" value="PyrdxlP-dep_Trfase_small"/>
</dbReference>
<dbReference type="Gene3D" id="3.90.1150.10">
    <property type="entry name" value="Aspartate Aminotransferase, domain 1"/>
    <property type="match status" value="1"/>
</dbReference>
<comment type="caution">
    <text evidence="5">The sequence shown here is derived from an EMBL/GenBank/DDBJ whole genome shotgun (WGS) entry which is preliminary data.</text>
</comment>
<accession>A0A059KRC3</accession>
<dbReference type="GO" id="GO:0004123">
    <property type="term" value="F:cystathionine gamma-lyase activity"/>
    <property type="evidence" value="ECO:0007669"/>
    <property type="project" value="TreeGrafter"/>
</dbReference>
<evidence type="ECO:0000313" key="6">
    <source>
        <dbReference type="Proteomes" id="UP000026714"/>
    </source>
</evidence>
<dbReference type="GO" id="GO:0019346">
    <property type="term" value="P:transsulfuration"/>
    <property type="evidence" value="ECO:0007669"/>
    <property type="project" value="InterPro"/>
</dbReference>
<keyword evidence="5" id="KW-0456">Lyase</keyword>
<keyword evidence="2 3" id="KW-0663">Pyridoxal phosphate</keyword>
<dbReference type="InterPro" id="IPR054542">
    <property type="entry name" value="Cys_met_metab_PP"/>
</dbReference>
<proteinExistence type="inferred from homology"/>
<dbReference type="PATRIC" id="fig|1286631.3.peg.725"/>
<dbReference type="EMBL" id="AZRA01000019">
    <property type="protein sequence ID" value="KDB53653.1"/>
    <property type="molecule type" value="Genomic_DNA"/>
</dbReference>
<organism evidence="5 6">
    <name type="scientific">Sphaerotilus natans subsp. natans DSM 6575</name>
    <dbReference type="NCBI Taxonomy" id="1286631"/>
    <lineage>
        <taxon>Bacteria</taxon>
        <taxon>Pseudomonadati</taxon>
        <taxon>Pseudomonadota</taxon>
        <taxon>Betaproteobacteria</taxon>
        <taxon>Burkholderiales</taxon>
        <taxon>Sphaerotilaceae</taxon>
        <taxon>Sphaerotilus</taxon>
    </lineage>
</organism>
<protein>
    <submittedName>
        <fullName evidence="5">Methionine gamma-lyase MdeA</fullName>
    </submittedName>
</protein>
<dbReference type="PROSITE" id="PS00868">
    <property type="entry name" value="CYS_MET_METAB_PP"/>
    <property type="match status" value="1"/>
</dbReference>
<comment type="cofactor">
    <cofactor evidence="1 4">
        <name>pyridoxal 5'-phosphate</name>
        <dbReference type="ChEBI" id="CHEBI:597326"/>
    </cofactor>
</comment>
<evidence type="ECO:0000256" key="1">
    <source>
        <dbReference type="ARBA" id="ARBA00001933"/>
    </source>
</evidence>